<proteinExistence type="predicted"/>
<protein>
    <submittedName>
        <fullName evidence="1">Uncharacterized protein</fullName>
    </submittedName>
</protein>
<evidence type="ECO:0000313" key="1">
    <source>
        <dbReference type="EMBL" id="EEF26919.1"/>
    </source>
</evidence>
<dbReference type="InParanoid" id="B9TB46"/>
<evidence type="ECO:0000313" key="2">
    <source>
        <dbReference type="Proteomes" id="UP000008311"/>
    </source>
</evidence>
<organism evidence="1 2">
    <name type="scientific">Ricinus communis</name>
    <name type="common">Castor bean</name>
    <dbReference type="NCBI Taxonomy" id="3988"/>
    <lineage>
        <taxon>Eukaryota</taxon>
        <taxon>Viridiplantae</taxon>
        <taxon>Streptophyta</taxon>
        <taxon>Embryophyta</taxon>
        <taxon>Tracheophyta</taxon>
        <taxon>Spermatophyta</taxon>
        <taxon>Magnoliopsida</taxon>
        <taxon>eudicotyledons</taxon>
        <taxon>Gunneridae</taxon>
        <taxon>Pentapetalae</taxon>
        <taxon>rosids</taxon>
        <taxon>fabids</taxon>
        <taxon>Malpighiales</taxon>
        <taxon>Euphorbiaceae</taxon>
        <taxon>Acalyphoideae</taxon>
        <taxon>Acalypheae</taxon>
        <taxon>Ricinus</taxon>
    </lineage>
</organism>
<dbReference type="AlphaFoldDB" id="B9TB46"/>
<sequence>AGTGTIASVGSAFVWKVLCCSFEGIASRKLQKGVAHKPSYDFLNRIEDTSLRVQKKVLFRTHEIPEGPLHPPTEGPSSTNCYHPWADNTYSTFLAQSRTGITDPKSNSFRPKEKDGNDCKELSSRRMLSSGSISIRLLLKPVCSVRAYAQFRIHLSAGRDLLSPALPYRFIHSGTIQLVSKSNSFYIKPFQGYQ</sequence>
<reference evidence="2" key="1">
    <citation type="journal article" date="2010" name="Nat. Biotechnol.">
        <title>Draft genome sequence of the oilseed species Ricinus communis.</title>
        <authorList>
            <person name="Chan A.P."/>
            <person name="Crabtree J."/>
            <person name="Zhao Q."/>
            <person name="Lorenzi H."/>
            <person name="Orvis J."/>
            <person name="Puiu D."/>
            <person name="Melake-Berhan A."/>
            <person name="Jones K.M."/>
            <person name="Redman J."/>
            <person name="Chen G."/>
            <person name="Cahoon E.B."/>
            <person name="Gedil M."/>
            <person name="Stanke M."/>
            <person name="Haas B.J."/>
            <person name="Wortman J.R."/>
            <person name="Fraser-Liggett C.M."/>
            <person name="Ravel J."/>
            <person name="Rabinowicz P.D."/>
        </authorList>
    </citation>
    <scope>NUCLEOTIDE SEQUENCE [LARGE SCALE GENOMIC DNA]</scope>
    <source>
        <strain evidence="2">cv. Hale</strain>
    </source>
</reference>
<dbReference type="EMBL" id="EQ976182">
    <property type="protein sequence ID" value="EEF26919.1"/>
    <property type="molecule type" value="Genomic_DNA"/>
</dbReference>
<accession>B9TB46</accession>
<gene>
    <name evidence="1" type="ORF">RCOM_2019380</name>
</gene>
<keyword evidence="2" id="KW-1185">Reference proteome</keyword>
<dbReference type="Proteomes" id="UP000008311">
    <property type="component" value="Unassembled WGS sequence"/>
</dbReference>
<name>B9TB46_RICCO</name>
<feature type="non-terminal residue" evidence="1">
    <location>
        <position position="1"/>
    </location>
</feature>